<dbReference type="PROSITE" id="PS50949">
    <property type="entry name" value="HTH_GNTR"/>
    <property type="match status" value="1"/>
</dbReference>
<keyword evidence="3" id="KW-0804">Transcription</keyword>
<dbReference type="InterPro" id="IPR000524">
    <property type="entry name" value="Tscrpt_reg_HTH_GntR"/>
</dbReference>
<organism evidence="5 6">
    <name type="scientific">Paenibacillus thalictri</name>
    <dbReference type="NCBI Taxonomy" id="2527873"/>
    <lineage>
        <taxon>Bacteria</taxon>
        <taxon>Bacillati</taxon>
        <taxon>Bacillota</taxon>
        <taxon>Bacilli</taxon>
        <taxon>Bacillales</taxon>
        <taxon>Paenibacillaceae</taxon>
        <taxon>Paenibacillus</taxon>
    </lineage>
</organism>
<dbReference type="AlphaFoldDB" id="A0A4Q9DNX8"/>
<dbReference type="OrthoDB" id="114741at2"/>
<dbReference type="SUPFAM" id="SSF48008">
    <property type="entry name" value="GntR ligand-binding domain-like"/>
    <property type="match status" value="1"/>
</dbReference>
<proteinExistence type="predicted"/>
<protein>
    <submittedName>
        <fullName evidence="5">GntR family transcriptional regulator</fullName>
    </submittedName>
</protein>
<feature type="domain" description="HTH gntR-type" evidence="4">
    <location>
        <begin position="10"/>
        <end position="77"/>
    </location>
</feature>
<gene>
    <name evidence="5" type="ORF">EYB31_22025</name>
</gene>
<evidence type="ECO:0000313" key="5">
    <source>
        <dbReference type="EMBL" id="TBL75675.1"/>
    </source>
</evidence>
<dbReference type="GO" id="GO:0003700">
    <property type="term" value="F:DNA-binding transcription factor activity"/>
    <property type="evidence" value="ECO:0007669"/>
    <property type="project" value="InterPro"/>
</dbReference>
<dbReference type="RefSeq" id="WP_131015586.1">
    <property type="nucleotide sequence ID" value="NZ_SIRE01000016.1"/>
</dbReference>
<sequence length="223" mass="26190">MQKDTDMDKVIRTEYIYNYLKEKIFGWELSPEKKINIDQLSRELNVSPIPLREVLSRLHSEKLVIFEPNKGYRVSGVLDDKRMTDMLETRILIETQAVRSVIRSGRLQVLDEMVPLTERISAIRMGGSYKEVLEFNQLDQQFHYLMVNAAGNSFLTDAYVGMHCHLHIARFYHMRGEVDQQEASAEHQDIIEAIRLRDIYRAEEAVINHIKDAKSRLFEKRIH</sequence>
<accession>A0A4Q9DNX8</accession>
<dbReference type="Gene3D" id="1.20.120.530">
    <property type="entry name" value="GntR ligand-binding domain-like"/>
    <property type="match status" value="1"/>
</dbReference>
<dbReference type="GO" id="GO:0003677">
    <property type="term" value="F:DNA binding"/>
    <property type="evidence" value="ECO:0007669"/>
    <property type="project" value="UniProtKB-KW"/>
</dbReference>
<dbReference type="InterPro" id="IPR036390">
    <property type="entry name" value="WH_DNA-bd_sf"/>
</dbReference>
<keyword evidence="6" id="KW-1185">Reference proteome</keyword>
<dbReference type="InterPro" id="IPR011711">
    <property type="entry name" value="GntR_C"/>
</dbReference>
<keyword evidence="1" id="KW-0805">Transcription regulation</keyword>
<dbReference type="PANTHER" id="PTHR43537">
    <property type="entry name" value="TRANSCRIPTIONAL REGULATOR, GNTR FAMILY"/>
    <property type="match status" value="1"/>
</dbReference>
<comment type="caution">
    <text evidence="5">The sequence shown here is derived from an EMBL/GenBank/DDBJ whole genome shotgun (WGS) entry which is preliminary data.</text>
</comment>
<evidence type="ECO:0000256" key="3">
    <source>
        <dbReference type="ARBA" id="ARBA00023163"/>
    </source>
</evidence>
<evidence type="ECO:0000259" key="4">
    <source>
        <dbReference type="PROSITE" id="PS50949"/>
    </source>
</evidence>
<keyword evidence="2" id="KW-0238">DNA-binding</keyword>
<dbReference type="SMART" id="SM00895">
    <property type="entry name" value="FCD"/>
    <property type="match status" value="1"/>
</dbReference>
<evidence type="ECO:0000313" key="6">
    <source>
        <dbReference type="Proteomes" id="UP000293142"/>
    </source>
</evidence>
<evidence type="ECO:0000256" key="2">
    <source>
        <dbReference type="ARBA" id="ARBA00023125"/>
    </source>
</evidence>
<dbReference type="EMBL" id="SIRE01000016">
    <property type="protein sequence ID" value="TBL75675.1"/>
    <property type="molecule type" value="Genomic_DNA"/>
</dbReference>
<dbReference type="SMART" id="SM00345">
    <property type="entry name" value="HTH_GNTR"/>
    <property type="match status" value="1"/>
</dbReference>
<dbReference type="SUPFAM" id="SSF46785">
    <property type="entry name" value="Winged helix' DNA-binding domain"/>
    <property type="match status" value="1"/>
</dbReference>
<dbReference type="Proteomes" id="UP000293142">
    <property type="component" value="Unassembled WGS sequence"/>
</dbReference>
<reference evidence="5 6" key="1">
    <citation type="submission" date="2019-02" db="EMBL/GenBank/DDBJ databases">
        <title>Paenibacillus sp. nov., isolated from surface-sterilized tissue of Thalictrum simplex L.</title>
        <authorList>
            <person name="Tuo L."/>
        </authorList>
    </citation>
    <scope>NUCLEOTIDE SEQUENCE [LARGE SCALE GENOMIC DNA]</scope>
    <source>
        <strain evidence="5 6">N2SHLJ1</strain>
    </source>
</reference>
<dbReference type="Pfam" id="PF07729">
    <property type="entry name" value="FCD"/>
    <property type="match status" value="1"/>
</dbReference>
<dbReference type="PANTHER" id="PTHR43537:SF5">
    <property type="entry name" value="UXU OPERON TRANSCRIPTIONAL REGULATOR"/>
    <property type="match status" value="1"/>
</dbReference>
<dbReference type="InterPro" id="IPR008920">
    <property type="entry name" value="TF_FadR/GntR_C"/>
</dbReference>
<evidence type="ECO:0000256" key="1">
    <source>
        <dbReference type="ARBA" id="ARBA00023015"/>
    </source>
</evidence>
<name>A0A4Q9DNX8_9BACL</name>
<dbReference type="Pfam" id="PF00392">
    <property type="entry name" value="GntR"/>
    <property type="match status" value="1"/>
</dbReference>
<dbReference type="InterPro" id="IPR036388">
    <property type="entry name" value="WH-like_DNA-bd_sf"/>
</dbReference>
<dbReference type="Gene3D" id="1.10.10.10">
    <property type="entry name" value="Winged helix-like DNA-binding domain superfamily/Winged helix DNA-binding domain"/>
    <property type="match status" value="1"/>
</dbReference>